<dbReference type="PROSITE" id="PS50878">
    <property type="entry name" value="RT_POL"/>
    <property type="match status" value="1"/>
</dbReference>
<reference evidence="4" key="1">
    <citation type="submission" date="2022-03" db="EMBL/GenBank/DDBJ databases">
        <authorList>
            <person name="Sayadi A."/>
        </authorList>
    </citation>
    <scope>NUCLEOTIDE SEQUENCE</scope>
</reference>
<evidence type="ECO:0000256" key="1">
    <source>
        <dbReference type="SAM" id="MobiDB-lite"/>
    </source>
</evidence>
<dbReference type="GO" id="GO:0071897">
    <property type="term" value="P:DNA biosynthetic process"/>
    <property type="evidence" value="ECO:0007669"/>
    <property type="project" value="UniProtKB-ARBA"/>
</dbReference>
<dbReference type="OrthoDB" id="6772852at2759"/>
<sequence>AGASSYSNQVKKVNINTTAKQREASSASSEATVVTSRQTVSNTEIRSEVCNDEVATAPELEDIASEQQKEEFEGRFEFQRKQTRKQKYNHQKQRKSLKYGECNDEEFNLAGDNKDKKNWLFLSKVNETITENTISDYIVKHASTTANEIQGVPQGSILGPLLFLLYVNGLRDRFMEGLICQYADDTTVVLTASDMSGLSGVCSCAVGTMQDWCKDYALRLNADKTGLLTFSKSSARDESLLVRCNSGPIPEMTDIKFLGIYLDSSLNWDCQTFVLVGKLHSFCALVRRLRNEVSLTTLRQFYYSSVQSLLTYSIMFWGSSRGAMSVFIAQKRILRCILRLHPRTSCREHFSRLGFLTVPSLYFLALVLFVKKHMYLFNSNAHYYAKSMTVVTRGRENLSVPAHSSAFFKRAPLYMAVKTFNMLPIDIKSESKPIRFKRAVEKFLLDRCLYTFDFNI</sequence>
<dbReference type="AlphaFoldDB" id="A0A9P0PCP3"/>
<feature type="non-terminal residue" evidence="4">
    <location>
        <position position="456"/>
    </location>
</feature>
<gene>
    <name evidence="4" type="ORF">ACAOBT_LOCUS12461</name>
</gene>
<keyword evidence="2" id="KW-1133">Transmembrane helix</keyword>
<accession>A0A9P0PCP3</accession>
<dbReference type="SUPFAM" id="SSF56672">
    <property type="entry name" value="DNA/RNA polymerases"/>
    <property type="match status" value="1"/>
</dbReference>
<keyword evidence="2" id="KW-0472">Membrane</keyword>
<dbReference type="Pfam" id="PF00078">
    <property type="entry name" value="RVT_1"/>
    <property type="match status" value="1"/>
</dbReference>
<evidence type="ECO:0000259" key="3">
    <source>
        <dbReference type="PROSITE" id="PS50878"/>
    </source>
</evidence>
<keyword evidence="5" id="KW-1185">Reference proteome</keyword>
<feature type="domain" description="Reverse transcriptase" evidence="3">
    <location>
        <begin position="1"/>
        <end position="262"/>
    </location>
</feature>
<keyword evidence="2" id="KW-0812">Transmembrane</keyword>
<evidence type="ECO:0000313" key="4">
    <source>
        <dbReference type="EMBL" id="CAH1977118.1"/>
    </source>
</evidence>
<comment type="caution">
    <text evidence="4">The sequence shown here is derived from an EMBL/GenBank/DDBJ whole genome shotgun (WGS) entry which is preliminary data.</text>
</comment>
<dbReference type="PANTHER" id="PTHR33332">
    <property type="entry name" value="REVERSE TRANSCRIPTASE DOMAIN-CONTAINING PROTEIN"/>
    <property type="match status" value="1"/>
</dbReference>
<dbReference type="InterPro" id="IPR043502">
    <property type="entry name" value="DNA/RNA_pol_sf"/>
</dbReference>
<feature type="compositionally biased region" description="Low complexity" evidence="1">
    <location>
        <begin position="24"/>
        <end position="36"/>
    </location>
</feature>
<proteinExistence type="predicted"/>
<name>A0A9P0PCP3_ACAOB</name>
<dbReference type="InterPro" id="IPR000477">
    <property type="entry name" value="RT_dom"/>
</dbReference>
<dbReference type="Proteomes" id="UP001152888">
    <property type="component" value="Unassembled WGS sequence"/>
</dbReference>
<evidence type="ECO:0000256" key="2">
    <source>
        <dbReference type="SAM" id="Phobius"/>
    </source>
</evidence>
<organism evidence="4 5">
    <name type="scientific">Acanthoscelides obtectus</name>
    <name type="common">Bean weevil</name>
    <name type="synonym">Bruchus obtectus</name>
    <dbReference type="NCBI Taxonomy" id="200917"/>
    <lineage>
        <taxon>Eukaryota</taxon>
        <taxon>Metazoa</taxon>
        <taxon>Ecdysozoa</taxon>
        <taxon>Arthropoda</taxon>
        <taxon>Hexapoda</taxon>
        <taxon>Insecta</taxon>
        <taxon>Pterygota</taxon>
        <taxon>Neoptera</taxon>
        <taxon>Endopterygota</taxon>
        <taxon>Coleoptera</taxon>
        <taxon>Polyphaga</taxon>
        <taxon>Cucujiformia</taxon>
        <taxon>Chrysomeloidea</taxon>
        <taxon>Chrysomelidae</taxon>
        <taxon>Bruchinae</taxon>
        <taxon>Bruchini</taxon>
        <taxon>Acanthoscelides</taxon>
    </lineage>
</organism>
<feature type="region of interest" description="Disordered" evidence="1">
    <location>
        <begin position="17"/>
        <end position="44"/>
    </location>
</feature>
<feature type="transmembrane region" description="Helical" evidence="2">
    <location>
        <begin position="350"/>
        <end position="370"/>
    </location>
</feature>
<protein>
    <recommendedName>
        <fullName evidence="3">Reverse transcriptase domain-containing protein</fullName>
    </recommendedName>
</protein>
<dbReference type="EMBL" id="CAKOFQ010006854">
    <property type="protein sequence ID" value="CAH1977118.1"/>
    <property type="molecule type" value="Genomic_DNA"/>
</dbReference>
<evidence type="ECO:0000313" key="5">
    <source>
        <dbReference type="Proteomes" id="UP001152888"/>
    </source>
</evidence>